<feature type="compositionally biased region" description="Acidic residues" evidence="1">
    <location>
        <begin position="1"/>
        <end position="22"/>
    </location>
</feature>
<dbReference type="AlphaFoldDB" id="A0AAE1F5L8"/>
<dbReference type="Proteomes" id="UP001286313">
    <property type="component" value="Unassembled WGS sequence"/>
</dbReference>
<feature type="compositionally biased region" description="Acidic residues" evidence="1">
    <location>
        <begin position="43"/>
        <end position="53"/>
    </location>
</feature>
<feature type="non-terminal residue" evidence="2">
    <location>
        <position position="1"/>
    </location>
</feature>
<name>A0AAE1F5L8_PETCI</name>
<evidence type="ECO:0000313" key="3">
    <source>
        <dbReference type="Proteomes" id="UP001286313"/>
    </source>
</evidence>
<feature type="region of interest" description="Disordered" evidence="1">
    <location>
        <begin position="1"/>
        <end position="82"/>
    </location>
</feature>
<organism evidence="2 3">
    <name type="scientific">Petrolisthes cinctipes</name>
    <name type="common">Flat porcelain crab</name>
    <dbReference type="NCBI Taxonomy" id="88211"/>
    <lineage>
        <taxon>Eukaryota</taxon>
        <taxon>Metazoa</taxon>
        <taxon>Ecdysozoa</taxon>
        <taxon>Arthropoda</taxon>
        <taxon>Crustacea</taxon>
        <taxon>Multicrustacea</taxon>
        <taxon>Malacostraca</taxon>
        <taxon>Eumalacostraca</taxon>
        <taxon>Eucarida</taxon>
        <taxon>Decapoda</taxon>
        <taxon>Pleocyemata</taxon>
        <taxon>Anomura</taxon>
        <taxon>Galatheoidea</taxon>
        <taxon>Porcellanidae</taxon>
        <taxon>Petrolisthes</taxon>
    </lineage>
</organism>
<dbReference type="EMBL" id="JAWQEG010003147">
    <property type="protein sequence ID" value="KAK3867702.1"/>
    <property type="molecule type" value="Genomic_DNA"/>
</dbReference>
<keyword evidence="3" id="KW-1185">Reference proteome</keyword>
<gene>
    <name evidence="2" type="ORF">Pcinc_026849</name>
</gene>
<feature type="compositionally biased region" description="Basic residues" evidence="1">
    <location>
        <begin position="67"/>
        <end position="82"/>
    </location>
</feature>
<proteinExistence type="predicted"/>
<feature type="compositionally biased region" description="Basic residues" evidence="1">
    <location>
        <begin position="25"/>
        <end position="39"/>
    </location>
</feature>
<reference evidence="2" key="1">
    <citation type="submission" date="2023-10" db="EMBL/GenBank/DDBJ databases">
        <title>Genome assemblies of two species of porcelain crab, Petrolisthes cinctipes and Petrolisthes manimaculis (Anomura: Porcellanidae).</title>
        <authorList>
            <person name="Angst P."/>
        </authorList>
    </citation>
    <scope>NUCLEOTIDE SEQUENCE</scope>
    <source>
        <strain evidence="2">PB745_01</strain>
        <tissue evidence="2">Gill</tissue>
    </source>
</reference>
<evidence type="ECO:0000256" key="1">
    <source>
        <dbReference type="SAM" id="MobiDB-lite"/>
    </source>
</evidence>
<protein>
    <submittedName>
        <fullName evidence="2">Uncharacterized protein</fullName>
    </submittedName>
</protein>
<comment type="caution">
    <text evidence="2">The sequence shown here is derived from an EMBL/GenBank/DDBJ whole genome shotgun (WGS) entry which is preliminary data.</text>
</comment>
<accession>A0AAE1F5L8</accession>
<evidence type="ECO:0000313" key="2">
    <source>
        <dbReference type="EMBL" id="KAK3867702.1"/>
    </source>
</evidence>
<sequence>EMVGEEQEEEEEEEEEIEEEEEGGRRRRGRRRKGGRGRRGGGGDEEEDMEGSDAGDSGSRRPAGRVGGKKRSGKRVTKGKMKVTGRGRSFLRLQQQPGLFVARDAWRLHTGRQYYIPVSRKTLINLGFVRQVTFGSLAQEKARTVLVNGAWKKAAGYFIDLYEKVGQDPVTSLITTSRTVFEQVMSQLSQDQ</sequence>